<reference evidence="2 3" key="1">
    <citation type="submission" date="2016-10" db="EMBL/GenBank/DDBJ databases">
        <authorList>
            <person name="de Groot N.N."/>
        </authorList>
    </citation>
    <scope>NUCLEOTIDE SEQUENCE [LARGE SCALE GENOMIC DNA]</scope>
    <source>
        <strain evidence="2 3">CGMCC 4.5598</strain>
    </source>
</reference>
<proteinExistence type="predicted"/>
<evidence type="ECO:0000313" key="3">
    <source>
        <dbReference type="Proteomes" id="UP000199361"/>
    </source>
</evidence>
<accession>A0A1I0GZ31</accession>
<sequence length="227" mass="25372">MRVRLSTLKSRIRMCGFGAEAVKVLIRRWCERKRGWDDPVVRMSVLMAVLGWVFLVAASWLQIPLHREMGWFGALLVVAFGWMWGGLWTFIAVLLRLSVRAYARAAVVLVVASVVGAGVWAVDWRAAFVDGVVWARRDTFAELAAGYRDGRPIEPPWWMAYVSVGGEGRVLDRGLYLPVLVDEWRAESGAGIAYLGPSPGADRLVPTAEGDMGRPVRDLGDGWWWVE</sequence>
<gene>
    <name evidence="2" type="ORF">SAMN05421811_1042</name>
</gene>
<dbReference type="EMBL" id="FOHX01000004">
    <property type="protein sequence ID" value="SET75808.1"/>
    <property type="molecule type" value="Genomic_DNA"/>
</dbReference>
<keyword evidence="1" id="KW-0472">Membrane</keyword>
<keyword evidence="3" id="KW-1185">Reference proteome</keyword>
<keyword evidence="1" id="KW-1133">Transmembrane helix</keyword>
<protein>
    <submittedName>
        <fullName evidence="2">Uncharacterized protein</fullName>
    </submittedName>
</protein>
<keyword evidence="1" id="KW-0812">Transmembrane</keyword>
<feature type="transmembrane region" description="Helical" evidence="1">
    <location>
        <begin position="102"/>
        <end position="122"/>
    </location>
</feature>
<dbReference type="AlphaFoldDB" id="A0A1I0GZ31"/>
<feature type="transmembrane region" description="Helical" evidence="1">
    <location>
        <begin position="69"/>
        <end position="95"/>
    </location>
</feature>
<evidence type="ECO:0000313" key="2">
    <source>
        <dbReference type="EMBL" id="SET75808.1"/>
    </source>
</evidence>
<evidence type="ECO:0000256" key="1">
    <source>
        <dbReference type="SAM" id="Phobius"/>
    </source>
</evidence>
<name>A0A1I0GZ31_9ACTN</name>
<organism evidence="2 3">
    <name type="scientific">Nonomuraea wenchangensis</name>
    <dbReference type="NCBI Taxonomy" id="568860"/>
    <lineage>
        <taxon>Bacteria</taxon>
        <taxon>Bacillati</taxon>
        <taxon>Actinomycetota</taxon>
        <taxon>Actinomycetes</taxon>
        <taxon>Streptosporangiales</taxon>
        <taxon>Streptosporangiaceae</taxon>
        <taxon>Nonomuraea</taxon>
    </lineage>
</organism>
<dbReference type="Proteomes" id="UP000199361">
    <property type="component" value="Unassembled WGS sequence"/>
</dbReference>
<feature type="transmembrane region" description="Helical" evidence="1">
    <location>
        <begin position="40"/>
        <end position="63"/>
    </location>
</feature>